<keyword evidence="2" id="KW-1003">Cell membrane</keyword>
<organism evidence="9 10">
    <name type="scientific">Candidatus Scybalomonas excrementavium</name>
    <dbReference type="NCBI Taxonomy" id="2840943"/>
    <lineage>
        <taxon>Bacteria</taxon>
        <taxon>Bacillati</taxon>
        <taxon>Bacillota</taxon>
        <taxon>Clostridia</taxon>
        <taxon>Lachnospirales</taxon>
        <taxon>Lachnospiraceae</taxon>
        <taxon>Lachnospiraceae incertae sedis</taxon>
        <taxon>Candidatus Scybalomonas</taxon>
    </lineage>
</organism>
<reference evidence="9" key="1">
    <citation type="submission" date="2020-10" db="EMBL/GenBank/DDBJ databases">
        <authorList>
            <person name="Gilroy R."/>
        </authorList>
    </citation>
    <scope>NUCLEOTIDE SEQUENCE</scope>
    <source>
        <strain evidence="9">E3-2379</strain>
    </source>
</reference>
<dbReference type="AlphaFoldDB" id="A0A9D9HXZ9"/>
<feature type="transmembrane region" description="Helical" evidence="6">
    <location>
        <begin position="290"/>
        <end position="308"/>
    </location>
</feature>
<dbReference type="Pfam" id="PF00990">
    <property type="entry name" value="GGDEF"/>
    <property type="match status" value="1"/>
</dbReference>
<dbReference type="CDD" id="cd01948">
    <property type="entry name" value="EAL"/>
    <property type="match status" value="1"/>
</dbReference>
<dbReference type="InterPro" id="IPR043128">
    <property type="entry name" value="Rev_trsase/Diguanyl_cyclase"/>
</dbReference>
<sequence length="726" mass="83859">MNTFKNFKILILGTFLFIICFFCLLLGFNHYINRKTTEQTKLTLDNITSISNNIITTHIQNTFDTLTVLSNKVTESMHSIEDLHKGISQFDNICDIAHFKNIGIADSKGNAVSLDGTTVNIAKRAYFKESLNGKKYMTSILTDLRDAHAINIFSVPVYYKEEIVGVLAAGYDSTLLYQSLRKNFSNIFSSTYIIDDEGYLITTTHSQTNTKESIFETVLPVESEEASNIQKQLLQNLQNQVSSYKLYTIQGTSYYIYYKPLELNNWWVLSIIPETTVYEQTAPIARSLKLVSGLFFLIVIVFIIFTVYRYKKQEAKLEAFAFFDPVTHLHSRAYIEKFLHTLSQKSSYCLVTFDIKKFKTINELYGTEKGDSILQETANLLQQYTSSYEASAHSYGDEFLLIWKSKNLEERLTSFIKDLKKSVYNIDLSIGVYQFGEESLHFERVYSYAHLARKESKSSLDTKISYYSNELMDTILSEREMEHAILQGIQNKAFKAWIQPKFDINGQLSGGEALVRWYHDGKIIFPDQFIEISESNGMIKEIDKLVIENVCQLLHTWQENNLKVCPISLNLSRVYLENGEILEYLKEITANYHIPHSLLQLEITESWFSKNEWKLEQTINSLHEEGFTILLDDFGTGYSSLKNISTSHFDILKIDKLFVDNLPHDLPLVKYTIHLAKSFSMNVIVEGVETKEQIDHLKPFHIDEFQGYYYSKPLTPNDFEKLLKMS</sequence>
<dbReference type="InterPro" id="IPR000160">
    <property type="entry name" value="GGDEF_dom"/>
</dbReference>
<accession>A0A9D9HXZ9</accession>
<dbReference type="SUPFAM" id="SSF55073">
    <property type="entry name" value="Nucleotide cyclase"/>
    <property type="match status" value="1"/>
</dbReference>
<dbReference type="PANTHER" id="PTHR33121">
    <property type="entry name" value="CYCLIC DI-GMP PHOSPHODIESTERASE PDEF"/>
    <property type="match status" value="1"/>
</dbReference>
<evidence type="ECO:0000313" key="9">
    <source>
        <dbReference type="EMBL" id="MBO8462397.1"/>
    </source>
</evidence>
<dbReference type="PANTHER" id="PTHR33121:SF79">
    <property type="entry name" value="CYCLIC DI-GMP PHOSPHODIESTERASE PDED-RELATED"/>
    <property type="match status" value="1"/>
</dbReference>
<dbReference type="Proteomes" id="UP000823618">
    <property type="component" value="Unassembled WGS sequence"/>
</dbReference>
<comment type="caution">
    <text evidence="9">The sequence shown here is derived from an EMBL/GenBank/DDBJ whole genome shotgun (WGS) entry which is preliminary data.</text>
</comment>
<dbReference type="Gene3D" id="3.20.20.450">
    <property type="entry name" value="EAL domain"/>
    <property type="match status" value="1"/>
</dbReference>
<feature type="domain" description="EAL" evidence="7">
    <location>
        <begin position="478"/>
        <end position="726"/>
    </location>
</feature>
<dbReference type="GO" id="GO:0071111">
    <property type="term" value="F:cyclic-guanylate-specific phosphodiesterase activity"/>
    <property type="evidence" value="ECO:0007669"/>
    <property type="project" value="InterPro"/>
</dbReference>
<dbReference type="SUPFAM" id="SSF141868">
    <property type="entry name" value="EAL domain-like"/>
    <property type="match status" value="1"/>
</dbReference>
<evidence type="ECO:0000313" key="10">
    <source>
        <dbReference type="Proteomes" id="UP000823618"/>
    </source>
</evidence>
<dbReference type="EMBL" id="JADIML010000017">
    <property type="protein sequence ID" value="MBO8462397.1"/>
    <property type="molecule type" value="Genomic_DNA"/>
</dbReference>
<dbReference type="SMART" id="SM00052">
    <property type="entry name" value="EAL"/>
    <property type="match status" value="1"/>
</dbReference>
<dbReference type="PROSITE" id="PS50883">
    <property type="entry name" value="EAL"/>
    <property type="match status" value="1"/>
</dbReference>
<dbReference type="GO" id="GO:0005886">
    <property type="term" value="C:plasma membrane"/>
    <property type="evidence" value="ECO:0007669"/>
    <property type="project" value="UniProtKB-SubCell"/>
</dbReference>
<dbReference type="InterPro" id="IPR033479">
    <property type="entry name" value="dCache_1"/>
</dbReference>
<keyword evidence="4 6" id="KW-1133">Transmembrane helix</keyword>
<evidence type="ECO:0000256" key="1">
    <source>
        <dbReference type="ARBA" id="ARBA00004651"/>
    </source>
</evidence>
<evidence type="ECO:0000256" key="6">
    <source>
        <dbReference type="SAM" id="Phobius"/>
    </source>
</evidence>
<dbReference type="PROSITE" id="PS50887">
    <property type="entry name" value="GGDEF"/>
    <property type="match status" value="1"/>
</dbReference>
<dbReference type="InterPro" id="IPR029787">
    <property type="entry name" value="Nucleotide_cyclase"/>
</dbReference>
<dbReference type="Gene3D" id="3.30.70.270">
    <property type="match status" value="1"/>
</dbReference>
<protein>
    <submittedName>
        <fullName evidence="9">EAL domain-containing protein</fullName>
    </submittedName>
</protein>
<evidence type="ECO:0000256" key="4">
    <source>
        <dbReference type="ARBA" id="ARBA00022989"/>
    </source>
</evidence>
<dbReference type="Pfam" id="PF02743">
    <property type="entry name" value="dCache_1"/>
    <property type="match status" value="1"/>
</dbReference>
<dbReference type="InterPro" id="IPR035919">
    <property type="entry name" value="EAL_sf"/>
</dbReference>
<evidence type="ECO:0000259" key="8">
    <source>
        <dbReference type="PROSITE" id="PS50887"/>
    </source>
</evidence>
<feature type="transmembrane region" description="Helical" evidence="6">
    <location>
        <begin position="9"/>
        <end position="32"/>
    </location>
</feature>
<evidence type="ECO:0000256" key="5">
    <source>
        <dbReference type="ARBA" id="ARBA00023136"/>
    </source>
</evidence>
<comment type="subcellular location">
    <subcellularLocation>
        <location evidence="1">Cell membrane</location>
        <topology evidence="1">Multi-pass membrane protein</topology>
    </subcellularLocation>
</comment>
<evidence type="ECO:0000256" key="3">
    <source>
        <dbReference type="ARBA" id="ARBA00022692"/>
    </source>
</evidence>
<dbReference type="NCBIfam" id="TIGR00254">
    <property type="entry name" value="GGDEF"/>
    <property type="match status" value="1"/>
</dbReference>
<dbReference type="CDD" id="cd01949">
    <property type="entry name" value="GGDEF"/>
    <property type="match status" value="1"/>
</dbReference>
<keyword evidence="5 6" id="KW-0472">Membrane</keyword>
<proteinExistence type="predicted"/>
<evidence type="ECO:0000259" key="7">
    <source>
        <dbReference type="PROSITE" id="PS50883"/>
    </source>
</evidence>
<dbReference type="SMART" id="SM00267">
    <property type="entry name" value="GGDEF"/>
    <property type="match status" value="1"/>
</dbReference>
<dbReference type="Gene3D" id="3.30.450.20">
    <property type="entry name" value="PAS domain"/>
    <property type="match status" value="1"/>
</dbReference>
<gene>
    <name evidence="9" type="ORF">IAC13_00525</name>
</gene>
<reference evidence="9" key="2">
    <citation type="journal article" date="2021" name="PeerJ">
        <title>Extensive microbial diversity within the chicken gut microbiome revealed by metagenomics and culture.</title>
        <authorList>
            <person name="Gilroy R."/>
            <person name="Ravi A."/>
            <person name="Getino M."/>
            <person name="Pursley I."/>
            <person name="Horton D.L."/>
            <person name="Alikhan N.F."/>
            <person name="Baker D."/>
            <person name="Gharbi K."/>
            <person name="Hall N."/>
            <person name="Watson M."/>
            <person name="Adriaenssens E.M."/>
            <person name="Foster-Nyarko E."/>
            <person name="Jarju S."/>
            <person name="Secka A."/>
            <person name="Antonio M."/>
            <person name="Oren A."/>
            <person name="Chaudhuri R.R."/>
            <person name="La Ragione R."/>
            <person name="Hildebrand F."/>
            <person name="Pallen M.J."/>
        </authorList>
    </citation>
    <scope>NUCLEOTIDE SEQUENCE</scope>
    <source>
        <strain evidence="9">E3-2379</strain>
    </source>
</reference>
<keyword evidence="3 6" id="KW-0812">Transmembrane</keyword>
<dbReference type="InterPro" id="IPR001633">
    <property type="entry name" value="EAL_dom"/>
</dbReference>
<feature type="domain" description="GGDEF" evidence="8">
    <location>
        <begin position="346"/>
        <end position="469"/>
    </location>
</feature>
<name>A0A9D9HXZ9_9FIRM</name>
<dbReference type="InterPro" id="IPR050706">
    <property type="entry name" value="Cyclic-di-GMP_PDE-like"/>
</dbReference>
<dbReference type="Pfam" id="PF00563">
    <property type="entry name" value="EAL"/>
    <property type="match status" value="1"/>
</dbReference>
<evidence type="ECO:0000256" key="2">
    <source>
        <dbReference type="ARBA" id="ARBA00022475"/>
    </source>
</evidence>